<keyword evidence="3" id="KW-1185">Reference proteome</keyword>
<organism evidence="2 3">
    <name type="scientific">Actinomadura macrotermitis</name>
    <dbReference type="NCBI Taxonomy" id="2585200"/>
    <lineage>
        <taxon>Bacteria</taxon>
        <taxon>Bacillati</taxon>
        <taxon>Actinomycetota</taxon>
        <taxon>Actinomycetes</taxon>
        <taxon>Streptosporangiales</taxon>
        <taxon>Thermomonosporaceae</taxon>
        <taxon>Actinomadura</taxon>
    </lineage>
</organism>
<comment type="caution">
    <text evidence="2">The sequence shown here is derived from an EMBL/GenBank/DDBJ whole genome shotgun (WGS) entry which is preliminary data.</text>
</comment>
<sequence>MALTNKRLGAAPAPAWKERGQPGVRWPGVAAIAFLTIPGLVLGLLAFALIDRLGLWANRRWKLPWMRDPSGRAVSAVAVETLEVFYSPTKHHELKERRHSLIKKETERDGAPPHRVDLDRGTAVIRRTPVE</sequence>
<evidence type="ECO:0000313" key="2">
    <source>
        <dbReference type="EMBL" id="MQY04513.1"/>
    </source>
</evidence>
<dbReference type="Pfam" id="PF19690">
    <property type="entry name" value="DUF6191"/>
    <property type="match status" value="1"/>
</dbReference>
<reference evidence="2 3" key="1">
    <citation type="submission" date="2019-10" db="EMBL/GenBank/DDBJ databases">
        <title>Actinomadura rubteroloni sp. nov. and Actinomadura macrotermitis sp. nov., isolated from the gut of fungus growing-termite Macrotermes natalensis.</title>
        <authorList>
            <person name="Benndorf R."/>
            <person name="Martin K."/>
            <person name="Kuefner M."/>
            <person name="De Beer W."/>
            <person name="Kaster A.-K."/>
            <person name="Vollmers J."/>
            <person name="Poulsen M."/>
            <person name="Beemelmanns C."/>
        </authorList>
    </citation>
    <scope>NUCLEOTIDE SEQUENCE [LARGE SCALE GENOMIC DNA]</scope>
    <source>
        <strain evidence="2 3">RB68</strain>
    </source>
</reference>
<dbReference type="Proteomes" id="UP000487268">
    <property type="component" value="Unassembled WGS sequence"/>
</dbReference>
<dbReference type="InterPro" id="IPR045684">
    <property type="entry name" value="DUF6191"/>
</dbReference>
<feature type="transmembrane region" description="Helical" evidence="1">
    <location>
        <begin position="26"/>
        <end position="50"/>
    </location>
</feature>
<dbReference type="EMBL" id="WEGH01000002">
    <property type="protein sequence ID" value="MQY04513.1"/>
    <property type="molecule type" value="Genomic_DNA"/>
</dbReference>
<protein>
    <submittedName>
        <fullName evidence="2">Uncharacterized protein</fullName>
    </submittedName>
</protein>
<evidence type="ECO:0000256" key="1">
    <source>
        <dbReference type="SAM" id="Phobius"/>
    </source>
</evidence>
<gene>
    <name evidence="2" type="ORF">ACRB68_25670</name>
</gene>
<keyword evidence="1" id="KW-1133">Transmembrane helix</keyword>
<proteinExistence type="predicted"/>
<accession>A0A7K0BTJ1</accession>
<keyword evidence="1" id="KW-0812">Transmembrane</keyword>
<name>A0A7K0BTJ1_9ACTN</name>
<evidence type="ECO:0000313" key="3">
    <source>
        <dbReference type="Proteomes" id="UP000487268"/>
    </source>
</evidence>
<keyword evidence="1" id="KW-0472">Membrane</keyword>
<dbReference type="AlphaFoldDB" id="A0A7K0BTJ1"/>